<dbReference type="GO" id="GO:0016853">
    <property type="term" value="F:isomerase activity"/>
    <property type="evidence" value="ECO:0007669"/>
    <property type="project" value="UniProtKB-KW"/>
</dbReference>
<dbReference type="SUPFAM" id="SSF54534">
    <property type="entry name" value="FKBP-like"/>
    <property type="match status" value="1"/>
</dbReference>
<dbReference type="PANTHER" id="PTHR47245:SF2">
    <property type="entry name" value="PEPTIDYL-PROLYL CIS-TRANS ISOMERASE HP_0175-RELATED"/>
    <property type="match status" value="1"/>
</dbReference>
<keyword evidence="8 11" id="KW-0413">Isomerase</keyword>
<dbReference type="SUPFAM" id="SSF109998">
    <property type="entry name" value="Triger factor/SurA peptide-binding domain-like"/>
    <property type="match status" value="1"/>
</dbReference>
<evidence type="ECO:0000256" key="7">
    <source>
        <dbReference type="ARBA" id="ARBA00031484"/>
    </source>
</evidence>
<dbReference type="InterPro" id="IPR000297">
    <property type="entry name" value="PPIase_PpiC"/>
</dbReference>
<dbReference type="PANTHER" id="PTHR47245">
    <property type="entry name" value="PEPTIDYLPROLYL ISOMERASE"/>
    <property type="match status" value="1"/>
</dbReference>
<proteinExistence type="inferred from homology"/>
<name>A0ABQ0AFW2_9RHOB</name>
<comment type="similarity">
    <text evidence="2">Belongs to the PpiC/parvulin rotamase family.</text>
</comment>
<keyword evidence="9" id="KW-0732">Signal</keyword>
<dbReference type="Gene3D" id="3.10.50.40">
    <property type="match status" value="1"/>
</dbReference>
<feature type="signal peptide" evidence="9">
    <location>
        <begin position="1"/>
        <end position="25"/>
    </location>
</feature>
<evidence type="ECO:0000313" key="11">
    <source>
        <dbReference type="EMBL" id="GAA6194761.1"/>
    </source>
</evidence>
<dbReference type="PROSITE" id="PS50198">
    <property type="entry name" value="PPIC_PPIASE_2"/>
    <property type="match status" value="1"/>
</dbReference>
<dbReference type="InterPro" id="IPR027304">
    <property type="entry name" value="Trigger_fact/SurA_dom_sf"/>
</dbReference>
<evidence type="ECO:0000256" key="9">
    <source>
        <dbReference type="SAM" id="SignalP"/>
    </source>
</evidence>
<evidence type="ECO:0000256" key="2">
    <source>
        <dbReference type="ARBA" id="ARBA00007656"/>
    </source>
</evidence>
<dbReference type="InterPro" id="IPR046357">
    <property type="entry name" value="PPIase_dom_sf"/>
</dbReference>
<sequence length="283" mass="31025">MRKGLTFLQGTAVALFMALPLPALAAPHANTVIATVNGEEITLGHMIMARDSLPEQYKQLPDDVLYNAILDQLVQQTALKQELHGGVPHYVQLAVENEQRALLAANVIETVMNSASNEEALRQAYEDRYSDGDGGDEFNAAHILVETQEDALEIKSELDTGADFSIMAKERSTGPSGPNGGDLGWFTKGRMVPEFEQAVLELRAGEISDPVETQFGWHLILLKERRKTAAPAFEEVREALQQELQSAAVEARVSDLTAAALIERPEIDDLDPAILRDLSLVRN</sequence>
<protein>
    <recommendedName>
        <fullName evidence="4">Parvulin-like PPIase</fullName>
        <ecNumber evidence="3">5.2.1.8</ecNumber>
    </recommendedName>
    <alternativeName>
        <fullName evidence="6">Peptidyl-prolyl cis-trans isomerase plp</fullName>
    </alternativeName>
    <alternativeName>
        <fullName evidence="7">Rotamase plp</fullName>
    </alternativeName>
</protein>
<keyword evidence="5 8" id="KW-0697">Rotamase</keyword>
<accession>A0ABQ0AFW2</accession>
<dbReference type="EMBL" id="BAABWU010000001">
    <property type="protein sequence ID" value="GAA6194761.1"/>
    <property type="molecule type" value="Genomic_DNA"/>
</dbReference>
<evidence type="ECO:0000313" key="12">
    <source>
        <dbReference type="Proteomes" id="UP001441944"/>
    </source>
</evidence>
<evidence type="ECO:0000256" key="8">
    <source>
        <dbReference type="PROSITE-ProRule" id="PRU00278"/>
    </source>
</evidence>
<evidence type="ECO:0000256" key="5">
    <source>
        <dbReference type="ARBA" id="ARBA00023110"/>
    </source>
</evidence>
<evidence type="ECO:0000256" key="4">
    <source>
        <dbReference type="ARBA" id="ARBA00018370"/>
    </source>
</evidence>
<comment type="catalytic activity">
    <reaction evidence="1">
        <text>[protein]-peptidylproline (omega=180) = [protein]-peptidylproline (omega=0)</text>
        <dbReference type="Rhea" id="RHEA:16237"/>
        <dbReference type="Rhea" id="RHEA-COMP:10747"/>
        <dbReference type="Rhea" id="RHEA-COMP:10748"/>
        <dbReference type="ChEBI" id="CHEBI:83833"/>
        <dbReference type="ChEBI" id="CHEBI:83834"/>
        <dbReference type="EC" id="5.2.1.8"/>
    </reaction>
</comment>
<reference evidence="11 12" key="1">
    <citation type="submission" date="2024-04" db="EMBL/GenBank/DDBJ databases">
        <title>Draft genome sequence of Pseudophaeobacter arcticus NBRC 116598.</title>
        <authorList>
            <person name="Miyakawa T."/>
            <person name="Kusuya Y."/>
            <person name="Miura T."/>
        </authorList>
    </citation>
    <scope>NUCLEOTIDE SEQUENCE [LARGE SCALE GENOMIC DNA]</scope>
    <source>
        <strain evidence="11 12">SU-CL00105</strain>
    </source>
</reference>
<dbReference type="EC" id="5.2.1.8" evidence="3"/>
<feature type="chain" id="PRO_5046379948" description="Parvulin-like PPIase" evidence="9">
    <location>
        <begin position="26"/>
        <end position="283"/>
    </location>
</feature>
<dbReference type="RefSeq" id="WP_297340555.1">
    <property type="nucleotide sequence ID" value="NZ_BAABWU010000001.1"/>
</dbReference>
<keyword evidence="12" id="KW-1185">Reference proteome</keyword>
<dbReference type="Proteomes" id="UP001441944">
    <property type="component" value="Unassembled WGS sequence"/>
</dbReference>
<gene>
    <name evidence="11" type="ORF">NBRC116598_02050</name>
</gene>
<dbReference type="Pfam" id="PF00639">
    <property type="entry name" value="Rotamase"/>
    <property type="match status" value="1"/>
</dbReference>
<comment type="caution">
    <text evidence="11">The sequence shown here is derived from an EMBL/GenBank/DDBJ whole genome shotgun (WGS) entry which is preliminary data.</text>
</comment>
<evidence type="ECO:0000256" key="6">
    <source>
        <dbReference type="ARBA" id="ARBA00030642"/>
    </source>
</evidence>
<evidence type="ECO:0000259" key="10">
    <source>
        <dbReference type="PROSITE" id="PS50198"/>
    </source>
</evidence>
<organism evidence="11 12">
    <name type="scientific">Pseudophaeobacter arcticus</name>
    <dbReference type="NCBI Taxonomy" id="385492"/>
    <lineage>
        <taxon>Bacteria</taxon>
        <taxon>Pseudomonadati</taxon>
        <taxon>Pseudomonadota</taxon>
        <taxon>Alphaproteobacteria</taxon>
        <taxon>Rhodobacterales</taxon>
        <taxon>Paracoccaceae</taxon>
        <taxon>Pseudophaeobacter</taxon>
    </lineage>
</organism>
<evidence type="ECO:0000256" key="3">
    <source>
        <dbReference type="ARBA" id="ARBA00013194"/>
    </source>
</evidence>
<feature type="domain" description="PpiC" evidence="10">
    <location>
        <begin position="135"/>
        <end position="224"/>
    </location>
</feature>
<evidence type="ECO:0000256" key="1">
    <source>
        <dbReference type="ARBA" id="ARBA00000971"/>
    </source>
</evidence>
<dbReference type="InterPro" id="IPR050245">
    <property type="entry name" value="PrsA_foldase"/>
</dbReference>